<keyword evidence="1" id="KW-0678">Repressor</keyword>
<dbReference type="PANTHER" id="PTHR30363">
    <property type="entry name" value="HTH-TYPE TRANSCRIPTIONAL REGULATOR SRLR-RELATED"/>
    <property type="match status" value="1"/>
</dbReference>
<evidence type="ECO:0000313" key="5">
    <source>
        <dbReference type="EMBL" id="KKC31822.1"/>
    </source>
</evidence>
<dbReference type="EMBL" id="LAPV01000153">
    <property type="protein sequence ID" value="KKC31822.1"/>
    <property type="molecule type" value="Genomic_DNA"/>
</dbReference>
<dbReference type="Proteomes" id="UP000033519">
    <property type="component" value="Unassembled WGS sequence"/>
</dbReference>
<dbReference type="InterPro" id="IPR036388">
    <property type="entry name" value="WH-like_DNA-bd_sf"/>
</dbReference>
<dbReference type="OrthoDB" id="9814815at2"/>
<dbReference type="STRING" id="728005.SAMN04488059_11126"/>
<dbReference type="Pfam" id="PF00455">
    <property type="entry name" value="DeoRC"/>
    <property type="match status" value="1"/>
</dbReference>
<dbReference type="RefSeq" id="WP_046172290.1">
    <property type="nucleotide sequence ID" value="NZ_FOMB01000011.1"/>
</dbReference>
<accession>A0A0F5PT02</accession>
<evidence type="ECO:0000313" key="6">
    <source>
        <dbReference type="EMBL" id="SFC78070.1"/>
    </source>
</evidence>
<dbReference type="InterPro" id="IPR001034">
    <property type="entry name" value="DeoR_HTH"/>
</dbReference>
<evidence type="ECO:0000256" key="3">
    <source>
        <dbReference type="ARBA" id="ARBA00023163"/>
    </source>
</evidence>
<dbReference type="Gene3D" id="3.40.50.1360">
    <property type="match status" value="1"/>
</dbReference>
<dbReference type="InterPro" id="IPR036390">
    <property type="entry name" value="WH_DNA-bd_sf"/>
</dbReference>
<dbReference type="Pfam" id="PF08220">
    <property type="entry name" value="HTH_DeoR"/>
    <property type="match status" value="1"/>
</dbReference>
<evidence type="ECO:0000313" key="8">
    <source>
        <dbReference type="Proteomes" id="UP000182258"/>
    </source>
</evidence>
<dbReference type="InterPro" id="IPR014036">
    <property type="entry name" value="DeoR-like_C"/>
</dbReference>
<evidence type="ECO:0000256" key="2">
    <source>
        <dbReference type="ARBA" id="ARBA00023015"/>
    </source>
</evidence>
<dbReference type="PANTHER" id="PTHR30363:SF4">
    <property type="entry name" value="GLYCEROL-3-PHOSPHATE REGULON REPRESSOR"/>
    <property type="match status" value="1"/>
</dbReference>
<protein>
    <submittedName>
        <fullName evidence="5">DeoR faimly transcriptional regulator</fullName>
    </submittedName>
    <submittedName>
        <fullName evidence="6">Transcriptional regulator, DeoR family</fullName>
    </submittedName>
</protein>
<organism evidence="6 8">
    <name type="scientific">Devosia psychrophila</name>
    <dbReference type="NCBI Taxonomy" id="728005"/>
    <lineage>
        <taxon>Bacteria</taxon>
        <taxon>Pseudomonadati</taxon>
        <taxon>Pseudomonadota</taxon>
        <taxon>Alphaproteobacteria</taxon>
        <taxon>Hyphomicrobiales</taxon>
        <taxon>Devosiaceae</taxon>
        <taxon>Devosia</taxon>
    </lineage>
</organism>
<dbReference type="PATRIC" id="fig|728005.3.peg.1738"/>
<dbReference type="SMART" id="SM01134">
    <property type="entry name" value="DeoRC"/>
    <property type="match status" value="1"/>
</dbReference>
<dbReference type="SUPFAM" id="SSF100950">
    <property type="entry name" value="NagB/RpiA/CoA transferase-like"/>
    <property type="match status" value="1"/>
</dbReference>
<dbReference type="AlphaFoldDB" id="A0A0F5PT02"/>
<reference evidence="5 7" key="1">
    <citation type="submission" date="2015-03" db="EMBL/GenBank/DDBJ databases">
        <authorList>
            <person name="Lepp D."/>
            <person name="Hassan Y.I."/>
            <person name="Li X.-Z."/>
            <person name="Zhou T."/>
        </authorList>
    </citation>
    <scope>NUCLEOTIDE SEQUENCE [LARGE SCALE GENOMIC DNA]</scope>
    <source>
        <strain evidence="5 7">Cr7-05</strain>
    </source>
</reference>
<dbReference type="Proteomes" id="UP000182258">
    <property type="component" value="Unassembled WGS sequence"/>
</dbReference>
<dbReference type="InterPro" id="IPR037171">
    <property type="entry name" value="NagB/RpiA_transferase-like"/>
</dbReference>
<keyword evidence="7" id="KW-1185">Reference proteome</keyword>
<dbReference type="GO" id="GO:0003700">
    <property type="term" value="F:DNA-binding transcription factor activity"/>
    <property type="evidence" value="ECO:0007669"/>
    <property type="project" value="InterPro"/>
</dbReference>
<dbReference type="InterPro" id="IPR050313">
    <property type="entry name" value="Carb_Metab_HTH_regulators"/>
</dbReference>
<keyword evidence="2" id="KW-0805">Transcription regulation</keyword>
<evidence type="ECO:0000313" key="7">
    <source>
        <dbReference type="Proteomes" id="UP000033519"/>
    </source>
</evidence>
<reference evidence="6 8" key="2">
    <citation type="submission" date="2016-10" db="EMBL/GenBank/DDBJ databases">
        <authorList>
            <person name="de Groot N.N."/>
        </authorList>
    </citation>
    <scope>NUCLEOTIDE SEQUENCE [LARGE SCALE GENOMIC DNA]</scope>
    <source>
        <strain evidence="6 8">CGMCC 1.10210</strain>
    </source>
</reference>
<dbReference type="PRINTS" id="PR00037">
    <property type="entry name" value="HTHLACR"/>
</dbReference>
<dbReference type="PROSITE" id="PS51000">
    <property type="entry name" value="HTH_DEOR_2"/>
    <property type="match status" value="1"/>
</dbReference>
<feature type="domain" description="HTH deoR-type" evidence="4">
    <location>
        <begin position="3"/>
        <end position="58"/>
    </location>
</feature>
<gene>
    <name evidence="6" type="ORF">SAMN04488059_11126</name>
    <name evidence="5" type="ORF">WH91_17575</name>
</gene>
<dbReference type="SMART" id="SM00420">
    <property type="entry name" value="HTH_DEOR"/>
    <property type="match status" value="1"/>
</dbReference>
<evidence type="ECO:0000259" key="4">
    <source>
        <dbReference type="PROSITE" id="PS51000"/>
    </source>
</evidence>
<dbReference type="EMBL" id="FOMB01000011">
    <property type="protein sequence ID" value="SFC78070.1"/>
    <property type="molecule type" value="Genomic_DNA"/>
</dbReference>
<dbReference type="Gene3D" id="1.10.10.10">
    <property type="entry name" value="Winged helix-like DNA-binding domain superfamily/Winged helix DNA-binding domain"/>
    <property type="match status" value="1"/>
</dbReference>
<proteinExistence type="predicted"/>
<keyword evidence="3" id="KW-0804">Transcription</keyword>
<evidence type="ECO:0000256" key="1">
    <source>
        <dbReference type="ARBA" id="ARBA00022491"/>
    </source>
</evidence>
<dbReference type="SUPFAM" id="SSF46785">
    <property type="entry name" value="Winged helix' DNA-binding domain"/>
    <property type="match status" value="1"/>
</dbReference>
<sequence length="263" mass="28427">MNVEARHAKIIEIAKSHGRVLVDDLVREFGVSAQTIRKDLNDICDRGLLKRSHGGAVFDSGIENMEYEARRRIAAQEKDAIGQAAARIVPNNSSLFINIGTTTEAVSQALLGHTGLMVITNNINVANRMRIYPTLEVVIAGGIVRGSDGGIVGEAAVDFIKQFKVDYAVIGTSAIDGDGALLDFDYREVKVAQAIIANARHVIVVSDSTKFQRTAPVRIAHLSQVNTFITDHCPSPSVRQVCEEAGVTLIETNPVNQLTLLSN</sequence>
<name>A0A0F5PT02_9HYPH</name>